<proteinExistence type="predicted"/>
<comment type="caution">
    <text evidence="2">The sequence shown here is derived from an EMBL/GenBank/DDBJ whole genome shotgun (WGS) entry which is preliminary data.</text>
</comment>
<protein>
    <submittedName>
        <fullName evidence="2">Uncharacterized protein</fullName>
    </submittedName>
</protein>
<feature type="region of interest" description="Disordered" evidence="1">
    <location>
        <begin position="1"/>
        <end position="88"/>
    </location>
</feature>
<keyword evidence="3" id="KW-1185">Reference proteome</keyword>
<feature type="compositionally biased region" description="Basic and acidic residues" evidence="1">
    <location>
        <begin position="1"/>
        <end position="43"/>
    </location>
</feature>
<sequence length="88" mass="9541">MDAKWEEEKGANVTETSDHAIAKKYPEKIENKEGRRDDEEGRKAVGKTLTYNEGVHSESRYSSVADPTEKNGGDVPFGGTIVQGAATA</sequence>
<evidence type="ECO:0000313" key="3">
    <source>
        <dbReference type="Proteomes" id="UP000019149"/>
    </source>
</evidence>
<dbReference type="CTD" id="36345174"/>
<dbReference type="KEGG" id="egl:EGR_09459"/>
<dbReference type="GeneID" id="36345174"/>
<accession>W6UQJ6</accession>
<dbReference type="RefSeq" id="XP_024346895.1">
    <property type="nucleotide sequence ID" value="XM_024498708.1"/>
</dbReference>
<organism evidence="2 3">
    <name type="scientific">Echinococcus granulosus</name>
    <name type="common">Hydatid tapeworm</name>
    <dbReference type="NCBI Taxonomy" id="6210"/>
    <lineage>
        <taxon>Eukaryota</taxon>
        <taxon>Metazoa</taxon>
        <taxon>Spiralia</taxon>
        <taxon>Lophotrochozoa</taxon>
        <taxon>Platyhelminthes</taxon>
        <taxon>Cestoda</taxon>
        <taxon>Eucestoda</taxon>
        <taxon>Cyclophyllidea</taxon>
        <taxon>Taeniidae</taxon>
        <taxon>Echinococcus</taxon>
        <taxon>Echinococcus granulosus group</taxon>
    </lineage>
</organism>
<name>W6UQJ6_ECHGR</name>
<dbReference type="EMBL" id="APAU02000148">
    <property type="protein sequence ID" value="EUB55699.1"/>
    <property type="molecule type" value="Genomic_DNA"/>
</dbReference>
<dbReference type="Proteomes" id="UP000019149">
    <property type="component" value="Unassembled WGS sequence"/>
</dbReference>
<dbReference type="AlphaFoldDB" id="W6UQJ6"/>
<evidence type="ECO:0000256" key="1">
    <source>
        <dbReference type="SAM" id="MobiDB-lite"/>
    </source>
</evidence>
<gene>
    <name evidence="2" type="ORF">EGR_09459</name>
</gene>
<evidence type="ECO:0000313" key="2">
    <source>
        <dbReference type="EMBL" id="EUB55699.1"/>
    </source>
</evidence>
<reference evidence="2 3" key="1">
    <citation type="journal article" date="2013" name="Nat. Genet.">
        <title>The genome of the hydatid tapeworm Echinococcus granulosus.</title>
        <authorList>
            <person name="Zheng H."/>
            <person name="Zhang W."/>
            <person name="Zhang L."/>
            <person name="Zhang Z."/>
            <person name="Li J."/>
            <person name="Lu G."/>
            <person name="Zhu Y."/>
            <person name="Wang Y."/>
            <person name="Huang Y."/>
            <person name="Liu J."/>
            <person name="Kang H."/>
            <person name="Chen J."/>
            <person name="Wang L."/>
            <person name="Chen A."/>
            <person name="Yu S."/>
            <person name="Gao Z."/>
            <person name="Jin L."/>
            <person name="Gu W."/>
            <person name="Wang Z."/>
            <person name="Zhao L."/>
            <person name="Shi B."/>
            <person name="Wen H."/>
            <person name="Lin R."/>
            <person name="Jones M.K."/>
            <person name="Brejova B."/>
            <person name="Vinar T."/>
            <person name="Zhao G."/>
            <person name="McManus D.P."/>
            <person name="Chen Z."/>
            <person name="Zhou Y."/>
            <person name="Wang S."/>
        </authorList>
    </citation>
    <scope>NUCLEOTIDE SEQUENCE [LARGE SCALE GENOMIC DNA]</scope>
</reference>